<dbReference type="RefSeq" id="WP_006098717.1">
    <property type="nucleotide sequence ID" value="NZ_DS989842.1"/>
</dbReference>
<dbReference type="STRING" id="118168.MC7420_8021"/>
<evidence type="ECO:0008006" key="3">
    <source>
        <dbReference type="Google" id="ProtNLM"/>
    </source>
</evidence>
<dbReference type="eggNOG" id="COG0438">
    <property type="taxonomic scope" value="Bacteria"/>
</dbReference>
<sequence>MAGQFPPIYFYIPQPYWQDNFPDRADENWQGFGLGIYAWTLQTYLRLKADGFPCELVQEFPDAGIVLIHRNALRTHNDTLKPGRNVLLICLKAELRQYPYAQLHLVQNPLETQITTNSYYIPHWTQPGLIPRDPARGDRVETVAFFGHEMNLAPELLHPSWQKHLDTLGLQWQPIINRNHWSDYHDIHPQSHDYSQVDVIVAVRRFNHRPNIPRHPYLHKPATKLYNAWLAGVPAVLGVESAYQAERTSPQDYLEVTSLEETLSALKQLKGDRRLYQAMVNQGKYRAATIHPGVTTAKWRKFLTDIAIPAYYHWCNQSRFSQHLSFQRNALIFNLERVNQKILNKVQMTNDK</sequence>
<reference evidence="1 2" key="1">
    <citation type="submission" date="2008-07" db="EMBL/GenBank/DDBJ databases">
        <authorList>
            <person name="Tandeau de Marsac N."/>
            <person name="Ferriera S."/>
            <person name="Johnson J."/>
            <person name="Kravitz S."/>
            <person name="Beeson K."/>
            <person name="Sutton G."/>
            <person name="Rogers Y.-H."/>
            <person name="Friedman R."/>
            <person name="Frazier M."/>
            <person name="Venter J.C."/>
        </authorList>
    </citation>
    <scope>NUCLEOTIDE SEQUENCE [LARGE SCALE GENOMIC DNA]</scope>
    <source>
        <strain evidence="1 2">PCC 7420</strain>
    </source>
</reference>
<protein>
    <recommendedName>
        <fullName evidence="3">Glycosyltransferase family 1 protein</fullName>
    </recommendedName>
</protein>
<dbReference type="Proteomes" id="UP000003835">
    <property type="component" value="Unassembled WGS sequence"/>
</dbReference>
<dbReference type="AlphaFoldDB" id="B4VJ50"/>
<dbReference type="HOGENOM" id="CLU_060090_0_0_3"/>
<gene>
    <name evidence="1" type="ORF">MC7420_8021</name>
</gene>
<evidence type="ECO:0000313" key="1">
    <source>
        <dbReference type="EMBL" id="EDX78283.1"/>
    </source>
</evidence>
<dbReference type="EMBL" id="DS989842">
    <property type="protein sequence ID" value="EDX78283.1"/>
    <property type="molecule type" value="Genomic_DNA"/>
</dbReference>
<keyword evidence="2" id="KW-1185">Reference proteome</keyword>
<accession>B4VJ50</accession>
<evidence type="ECO:0000313" key="2">
    <source>
        <dbReference type="Proteomes" id="UP000003835"/>
    </source>
</evidence>
<proteinExistence type="predicted"/>
<name>B4VJ50_9CYAN</name>
<dbReference type="OrthoDB" id="5472311at2"/>
<organism evidence="1 2">
    <name type="scientific">Coleofasciculus chthonoplastes PCC 7420</name>
    <dbReference type="NCBI Taxonomy" id="118168"/>
    <lineage>
        <taxon>Bacteria</taxon>
        <taxon>Bacillati</taxon>
        <taxon>Cyanobacteriota</taxon>
        <taxon>Cyanophyceae</taxon>
        <taxon>Coleofasciculales</taxon>
        <taxon>Coleofasciculaceae</taxon>
        <taxon>Coleofasciculus</taxon>
    </lineage>
</organism>